<keyword evidence="10 14" id="KW-0573">Peptidoglycan synthesis</keyword>
<dbReference type="PANTHER" id="PTHR43445">
    <property type="entry name" value="UDP-N-ACETYLMURAMATE--L-ALANINE LIGASE-RELATED"/>
    <property type="match status" value="1"/>
</dbReference>
<comment type="subcellular location">
    <subcellularLocation>
        <location evidence="1 14">Cytoplasm</location>
    </subcellularLocation>
</comment>
<dbReference type="NCBIfam" id="TIGR01082">
    <property type="entry name" value="murC"/>
    <property type="match status" value="1"/>
</dbReference>
<comment type="function">
    <text evidence="14">Cell wall formation.</text>
</comment>
<dbReference type="EC" id="6.3.2.8" evidence="3 14"/>
<dbReference type="InterPro" id="IPR000713">
    <property type="entry name" value="Mur_ligase_N"/>
</dbReference>
<organism evidence="19 20">
    <name type="scientific">Candidatus Borkfalkia avistercoris</name>
    <dbReference type="NCBI Taxonomy" id="2838504"/>
    <lineage>
        <taxon>Bacteria</taxon>
        <taxon>Bacillati</taxon>
        <taxon>Bacillota</taxon>
        <taxon>Clostridia</taxon>
        <taxon>Christensenellales</taxon>
        <taxon>Christensenellaceae</taxon>
        <taxon>Candidatus Borkfalkia</taxon>
    </lineage>
</organism>
<keyword evidence="12 14" id="KW-0961">Cell wall biogenesis/degradation</keyword>
<keyword evidence="9 14" id="KW-0133">Cell shape</keyword>
<evidence type="ECO:0000259" key="17">
    <source>
        <dbReference type="Pfam" id="PF02875"/>
    </source>
</evidence>
<keyword evidence="5 14" id="KW-0436">Ligase</keyword>
<dbReference type="GO" id="GO:0008763">
    <property type="term" value="F:UDP-N-acetylmuramate-L-alanine ligase activity"/>
    <property type="evidence" value="ECO:0007669"/>
    <property type="project" value="UniProtKB-UniRule"/>
</dbReference>
<gene>
    <name evidence="14 19" type="primary">murC</name>
    <name evidence="19" type="ORF">H9727_04750</name>
</gene>
<reference evidence="19" key="2">
    <citation type="submission" date="2021-04" db="EMBL/GenBank/DDBJ databases">
        <authorList>
            <person name="Gilroy R."/>
        </authorList>
    </citation>
    <scope>NUCLEOTIDE SEQUENCE</scope>
    <source>
        <strain evidence="19">CHK187-5294</strain>
    </source>
</reference>
<dbReference type="Pfam" id="PF01225">
    <property type="entry name" value="Mur_ligase"/>
    <property type="match status" value="1"/>
</dbReference>
<dbReference type="InterPro" id="IPR036565">
    <property type="entry name" value="Mur-like_cat_sf"/>
</dbReference>
<feature type="domain" description="Mur ligase N-terminal catalytic" evidence="16">
    <location>
        <begin position="12"/>
        <end position="106"/>
    </location>
</feature>
<dbReference type="SUPFAM" id="SSF51984">
    <property type="entry name" value="MurCD N-terminal domain"/>
    <property type="match status" value="1"/>
</dbReference>
<sequence>MGKTFWGDCDRIFFIGIGGISMSGLALYLKSRGFSVRGSDICENDRVAALRAAGIEVCPFHKRENLGDAQIVVQSSAIRADNPELLAAQERGIKIVGRADLLELISLDHQNVIAVAGCHGKTTATAMCAHVLENCAGGVTAHIGGIDADFGNMKLGGRRFFVTEACEYMGNFLKLTPGVALVLNSDADHLDYYGEESNLFRAYCDFCEKSQAAIVCAEDKISAYIRPNMTFGLTQKSDVCAEEIVGQGGKYAFTLRTGGEMLDRIRLNVYGRHNIYNALAAAAVGIYYRFPPYLIAEGLEKFRGIRRRFENIGRYGGARFIADYAHHPREIAAALQTAHEICRGRLLVVFQPHTYSRTKLFFDDFVNVLSGVEDLVIYKTYSAREYFDAEGCALTLAEHLGNALYIETVKELALYWKGTVSGGDVVLVLGAGDIYYAAKQALSRLNGQEPV</sequence>
<dbReference type="HAMAP" id="MF_00046">
    <property type="entry name" value="MurC"/>
    <property type="match status" value="1"/>
</dbReference>
<dbReference type="GO" id="GO:0009252">
    <property type="term" value="P:peptidoglycan biosynthetic process"/>
    <property type="evidence" value="ECO:0007669"/>
    <property type="project" value="UniProtKB-UniRule"/>
</dbReference>
<dbReference type="GO" id="GO:0071555">
    <property type="term" value="P:cell wall organization"/>
    <property type="evidence" value="ECO:0007669"/>
    <property type="project" value="UniProtKB-KW"/>
</dbReference>
<dbReference type="PANTHER" id="PTHR43445:SF3">
    <property type="entry name" value="UDP-N-ACETYLMURAMATE--L-ALANINE LIGASE"/>
    <property type="match status" value="1"/>
</dbReference>
<evidence type="ECO:0000256" key="7">
    <source>
        <dbReference type="ARBA" id="ARBA00022741"/>
    </source>
</evidence>
<dbReference type="Proteomes" id="UP000824132">
    <property type="component" value="Unassembled WGS sequence"/>
</dbReference>
<evidence type="ECO:0000259" key="18">
    <source>
        <dbReference type="Pfam" id="PF08245"/>
    </source>
</evidence>
<keyword evidence="8 14" id="KW-0067">ATP-binding</keyword>
<dbReference type="Pfam" id="PF08245">
    <property type="entry name" value="Mur_ligase_M"/>
    <property type="match status" value="1"/>
</dbReference>
<dbReference type="InterPro" id="IPR004101">
    <property type="entry name" value="Mur_ligase_C"/>
</dbReference>
<evidence type="ECO:0000313" key="19">
    <source>
        <dbReference type="EMBL" id="HIZ03576.1"/>
    </source>
</evidence>
<dbReference type="InterPro" id="IPR036615">
    <property type="entry name" value="Mur_ligase_C_dom_sf"/>
</dbReference>
<feature type="domain" description="Mur ligase central" evidence="18">
    <location>
        <begin position="115"/>
        <end position="284"/>
    </location>
</feature>
<dbReference type="GO" id="GO:0008360">
    <property type="term" value="P:regulation of cell shape"/>
    <property type="evidence" value="ECO:0007669"/>
    <property type="project" value="UniProtKB-KW"/>
</dbReference>
<accession>A0A9D2CZB7</accession>
<evidence type="ECO:0000256" key="1">
    <source>
        <dbReference type="ARBA" id="ARBA00004496"/>
    </source>
</evidence>
<comment type="caution">
    <text evidence="19">The sequence shown here is derived from an EMBL/GenBank/DDBJ whole genome shotgun (WGS) entry which is preliminary data.</text>
</comment>
<evidence type="ECO:0000256" key="13">
    <source>
        <dbReference type="ARBA" id="ARBA00047833"/>
    </source>
</evidence>
<dbReference type="Gene3D" id="3.90.190.20">
    <property type="entry name" value="Mur ligase, C-terminal domain"/>
    <property type="match status" value="1"/>
</dbReference>
<keyword evidence="6 14" id="KW-0132">Cell division</keyword>
<evidence type="ECO:0000256" key="4">
    <source>
        <dbReference type="ARBA" id="ARBA00022490"/>
    </source>
</evidence>
<evidence type="ECO:0000256" key="11">
    <source>
        <dbReference type="ARBA" id="ARBA00023306"/>
    </source>
</evidence>
<name>A0A9D2CZB7_9FIRM</name>
<feature type="binding site" evidence="14">
    <location>
        <begin position="117"/>
        <end position="123"/>
    </location>
    <ligand>
        <name>ATP</name>
        <dbReference type="ChEBI" id="CHEBI:30616"/>
    </ligand>
</feature>
<dbReference type="EMBL" id="DXCL01000026">
    <property type="protein sequence ID" value="HIZ03576.1"/>
    <property type="molecule type" value="Genomic_DNA"/>
</dbReference>
<dbReference type="GO" id="GO:0005737">
    <property type="term" value="C:cytoplasm"/>
    <property type="evidence" value="ECO:0007669"/>
    <property type="project" value="UniProtKB-SubCell"/>
</dbReference>
<comment type="catalytic activity">
    <reaction evidence="13 14">
        <text>UDP-N-acetyl-alpha-D-muramate + L-alanine + ATP = UDP-N-acetyl-alpha-D-muramoyl-L-alanine + ADP + phosphate + H(+)</text>
        <dbReference type="Rhea" id="RHEA:23372"/>
        <dbReference type="ChEBI" id="CHEBI:15378"/>
        <dbReference type="ChEBI" id="CHEBI:30616"/>
        <dbReference type="ChEBI" id="CHEBI:43474"/>
        <dbReference type="ChEBI" id="CHEBI:57972"/>
        <dbReference type="ChEBI" id="CHEBI:70757"/>
        <dbReference type="ChEBI" id="CHEBI:83898"/>
        <dbReference type="ChEBI" id="CHEBI:456216"/>
        <dbReference type="EC" id="6.3.2.8"/>
    </reaction>
</comment>
<proteinExistence type="inferred from homology"/>
<keyword evidence="7 14" id="KW-0547">Nucleotide-binding</keyword>
<dbReference type="Gene3D" id="3.40.50.720">
    <property type="entry name" value="NAD(P)-binding Rossmann-like Domain"/>
    <property type="match status" value="1"/>
</dbReference>
<feature type="transmembrane region" description="Helical" evidence="15">
    <location>
        <begin position="12"/>
        <end position="29"/>
    </location>
</feature>
<dbReference type="AlphaFoldDB" id="A0A9D2CZB7"/>
<keyword evidence="15" id="KW-0472">Membrane</keyword>
<comment type="similarity">
    <text evidence="14">Belongs to the MurCDEF family.</text>
</comment>
<keyword evidence="4 14" id="KW-0963">Cytoplasm</keyword>
<keyword evidence="15" id="KW-0812">Transmembrane</keyword>
<dbReference type="Pfam" id="PF02875">
    <property type="entry name" value="Mur_ligase_C"/>
    <property type="match status" value="1"/>
</dbReference>
<evidence type="ECO:0000256" key="5">
    <source>
        <dbReference type="ARBA" id="ARBA00022598"/>
    </source>
</evidence>
<dbReference type="SUPFAM" id="SSF53244">
    <property type="entry name" value="MurD-like peptide ligases, peptide-binding domain"/>
    <property type="match status" value="1"/>
</dbReference>
<evidence type="ECO:0000313" key="20">
    <source>
        <dbReference type="Proteomes" id="UP000824132"/>
    </source>
</evidence>
<feature type="domain" description="Mur ligase C-terminal" evidence="17">
    <location>
        <begin position="307"/>
        <end position="432"/>
    </location>
</feature>
<dbReference type="InterPro" id="IPR013221">
    <property type="entry name" value="Mur_ligase_cen"/>
</dbReference>
<evidence type="ECO:0000256" key="6">
    <source>
        <dbReference type="ARBA" id="ARBA00022618"/>
    </source>
</evidence>
<dbReference type="SUPFAM" id="SSF53623">
    <property type="entry name" value="MurD-like peptide ligases, catalytic domain"/>
    <property type="match status" value="1"/>
</dbReference>
<evidence type="ECO:0000256" key="9">
    <source>
        <dbReference type="ARBA" id="ARBA00022960"/>
    </source>
</evidence>
<evidence type="ECO:0000256" key="8">
    <source>
        <dbReference type="ARBA" id="ARBA00022840"/>
    </source>
</evidence>
<dbReference type="Gene3D" id="3.40.1190.10">
    <property type="entry name" value="Mur-like, catalytic domain"/>
    <property type="match status" value="1"/>
</dbReference>
<dbReference type="InterPro" id="IPR050061">
    <property type="entry name" value="MurCDEF_pg_biosynth"/>
</dbReference>
<evidence type="ECO:0000256" key="10">
    <source>
        <dbReference type="ARBA" id="ARBA00022984"/>
    </source>
</evidence>
<evidence type="ECO:0000256" key="15">
    <source>
        <dbReference type="SAM" id="Phobius"/>
    </source>
</evidence>
<comment type="pathway">
    <text evidence="2 14">Cell wall biogenesis; peptidoglycan biosynthesis.</text>
</comment>
<keyword evidence="11 14" id="KW-0131">Cell cycle</keyword>
<protein>
    <recommendedName>
        <fullName evidence="3 14">UDP-N-acetylmuramate--L-alanine ligase</fullName>
        <ecNumber evidence="3 14">6.3.2.8</ecNumber>
    </recommendedName>
    <alternativeName>
        <fullName evidence="14">UDP-N-acetylmuramoyl-L-alanine synthetase</fullName>
    </alternativeName>
</protein>
<dbReference type="GO" id="GO:0051301">
    <property type="term" value="P:cell division"/>
    <property type="evidence" value="ECO:0007669"/>
    <property type="project" value="UniProtKB-KW"/>
</dbReference>
<evidence type="ECO:0000256" key="3">
    <source>
        <dbReference type="ARBA" id="ARBA00012211"/>
    </source>
</evidence>
<evidence type="ECO:0000256" key="12">
    <source>
        <dbReference type="ARBA" id="ARBA00023316"/>
    </source>
</evidence>
<evidence type="ECO:0000259" key="16">
    <source>
        <dbReference type="Pfam" id="PF01225"/>
    </source>
</evidence>
<evidence type="ECO:0000256" key="2">
    <source>
        <dbReference type="ARBA" id="ARBA00004752"/>
    </source>
</evidence>
<dbReference type="GO" id="GO:0005524">
    <property type="term" value="F:ATP binding"/>
    <property type="evidence" value="ECO:0007669"/>
    <property type="project" value="UniProtKB-UniRule"/>
</dbReference>
<dbReference type="InterPro" id="IPR005758">
    <property type="entry name" value="UDP-N-AcMur_Ala_ligase_MurC"/>
</dbReference>
<reference evidence="19" key="1">
    <citation type="journal article" date="2021" name="PeerJ">
        <title>Extensive microbial diversity within the chicken gut microbiome revealed by metagenomics and culture.</title>
        <authorList>
            <person name="Gilroy R."/>
            <person name="Ravi A."/>
            <person name="Getino M."/>
            <person name="Pursley I."/>
            <person name="Horton D.L."/>
            <person name="Alikhan N.F."/>
            <person name="Baker D."/>
            <person name="Gharbi K."/>
            <person name="Hall N."/>
            <person name="Watson M."/>
            <person name="Adriaenssens E.M."/>
            <person name="Foster-Nyarko E."/>
            <person name="Jarju S."/>
            <person name="Secka A."/>
            <person name="Antonio M."/>
            <person name="Oren A."/>
            <person name="Chaudhuri R.R."/>
            <person name="La Ragione R."/>
            <person name="Hildebrand F."/>
            <person name="Pallen M.J."/>
        </authorList>
    </citation>
    <scope>NUCLEOTIDE SEQUENCE</scope>
    <source>
        <strain evidence="19">CHK187-5294</strain>
    </source>
</reference>
<keyword evidence="15" id="KW-1133">Transmembrane helix</keyword>
<evidence type="ECO:0000256" key="14">
    <source>
        <dbReference type="HAMAP-Rule" id="MF_00046"/>
    </source>
</evidence>